<name>A0A4R0RK35_9APHY</name>
<feature type="transmembrane region" description="Helical" evidence="6">
    <location>
        <begin position="6"/>
        <end position="27"/>
    </location>
</feature>
<accession>A0A4R0RK35</accession>
<gene>
    <name evidence="9" type="ORF">EIP91_006586</name>
</gene>
<dbReference type="InterPro" id="IPR015672">
    <property type="entry name" value="GPHR/GTG"/>
</dbReference>
<feature type="transmembrane region" description="Helical" evidence="6">
    <location>
        <begin position="172"/>
        <end position="196"/>
    </location>
</feature>
<dbReference type="STRING" id="92696.A0A4R0RK35"/>
<evidence type="ECO:0000256" key="2">
    <source>
        <dbReference type="ARBA" id="ARBA00022692"/>
    </source>
</evidence>
<keyword evidence="2 6" id="KW-0812">Transmembrane</keyword>
<feature type="domain" description="Golgi pH regulator conserved" evidence="8">
    <location>
        <begin position="203"/>
        <end position="268"/>
    </location>
</feature>
<feature type="transmembrane region" description="Helical" evidence="6">
    <location>
        <begin position="502"/>
        <end position="524"/>
    </location>
</feature>
<evidence type="ECO:0000256" key="5">
    <source>
        <dbReference type="SAM" id="MobiDB-lite"/>
    </source>
</evidence>
<organism evidence="9 10">
    <name type="scientific">Steccherinum ochraceum</name>
    <dbReference type="NCBI Taxonomy" id="92696"/>
    <lineage>
        <taxon>Eukaryota</taxon>
        <taxon>Fungi</taxon>
        <taxon>Dikarya</taxon>
        <taxon>Basidiomycota</taxon>
        <taxon>Agaricomycotina</taxon>
        <taxon>Agaricomycetes</taxon>
        <taxon>Polyporales</taxon>
        <taxon>Steccherinaceae</taxon>
        <taxon>Steccherinum</taxon>
    </lineage>
</organism>
<feature type="transmembrane region" description="Helical" evidence="6">
    <location>
        <begin position="132"/>
        <end position="152"/>
    </location>
</feature>
<evidence type="ECO:0000256" key="3">
    <source>
        <dbReference type="ARBA" id="ARBA00022989"/>
    </source>
</evidence>
<dbReference type="Pfam" id="PF12430">
    <property type="entry name" value="ABA_GPCR"/>
    <property type="match status" value="1"/>
</dbReference>
<feature type="transmembrane region" description="Helical" evidence="6">
    <location>
        <begin position="98"/>
        <end position="120"/>
    </location>
</feature>
<feature type="region of interest" description="Disordered" evidence="5">
    <location>
        <begin position="267"/>
        <end position="286"/>
    </location>
</feature>
<evidence type="ECO:0000259" key="8">
    <source>
        <dbReference type="Pfam" id="PF12537"/>
    </source>
</evidence>
<dbReference type="PANTHER" id="PTHR15948">
    <property type="entry name" value="G-PROTEIN COUPLED RECEPTOR 89-RELATED"/>
    <property type="match status" value="1"/>
</dbReference>
<feature type="domain" description="Abscisic acid G-protein coupled receptor-like" evidence="7">
    <location>
        <begin position="330"/>
        <end position="527"/>
    </location>
</feature>
<dbReference type="AlphaFoldDB" id="A0A4R0RK35"/>
<feature type="transmembrane region" description="Helical" evidence="6">
    <location>
        <begin position="208"/>
        <end position="232"/>
    </location>
</feature>
<comment type="caution">
    <text evidence="9">The sequence shown here is derived from an EMBL/GenBank/DDBJ whole genome shotgun (WGS) entry which is preliminary data.</text>
</comment>
<evidence type="ECO:0000256" key="4">
    <source>
        <dbReference type="ARBA" id="ARBA00023136"/>
    </source>
</evidence>
<feature type="transmembrane region" description="Helical" evidence="6">
    <location>
        <begin position="345"/>
        <end position="363"/>
    </location>
</feature>
<feature type="transmembrane region" description="Helical" evidence="6">
    <location>
        <begin position="447"/>
        <end position="469"/>
    </location>
</feature>
<keyword evidence="10" id="KW-1185">Reference proteome</keyword>
<evidence type="ECO:0000256" key="1">
    <source>
        <dbReference type="ARBA" id="ARBA00004141"/>
    </source>
</evidence>
<evidence type="ECO:0000259" key="7">
    <source>
        <dbReference type="Pfam" id="PF12430"/>
    </source>
</evidence>
<reference evidence="9 10" key="1">
    <citation type="submission" date="2018-11" db="EMBL/GenBank/DDBJ databases">
        <title>Genome assembly of Steccherinum ochraceum LE-BIN_3174, the white-rot fungus of the Steccherinaceae family (The Residual Polyporoid clade, Polyporales, Basidiomycota).</title>
        <authorList>
            <person name="Fedorova T.V."/>
            <person name="Glazunova O.A."/>
            <person name="Landesman E.O."/>
            <person name="Moiseenko K.V."/>
            <person name="Psurtseva N.V."/>
            <person name="Savinova O.S."/>
            <person name="Shakhova N.V."/>
            <person name="Tyazhelova T.V."/>
            <person name="Vasina D.V."/>
        </authorList>
    </citation>
    <scope>NUCLEOTIDE SEQUENCE [LARGE SCALE GENOMIC DNA]</scope>
    <source>
        <strain evidence="9 10">LE-BIN_3174</strain>
    </source>
</reference>
<dbReference type="InterPro" id="IPR022535">
    <property type="entry name" value="Golgi_pH-regulator_cons_dom"/>
</dbReference>
<evidence type="ECO:0000313" key="9">
    <source>
        <dbReference type="EMBL" id="TCD62664.1"/>
    </source>
</evidence>
<dbReference type="InterPro" id="IPR025969">
    <property type="entry name" value="ABA_GPCR_dom"/>
</dbReference>
<dbReference type="GO" id="GO:0016020">
    <property type="term" value="C:membrane"/>
    <property type="evidence" value="ECO:0007669"/>
    <property type="project" value="UniProtKB-SubCell"/>
</dbReference>
<dbReference type="OrthoDB" id="264392at2759"/>
<feature type="transmembrane region" description="Helical" evidence="6">
    <location>
        <begin position="409"/>
        <end position="426"/>
    </location>
</feature>
<dbReference type="Proteomes" id="UP000292702">
    <property type="component" value="Unassembled WGS sequence"/>
</dbReference>
<comment type="subcellular location">
    <subcellularLocation>
        <location evidence="1">Membrane</location>
        <topology evidence="1">Multi-pass membrane protein</topology>
    </subcellularLocation>
</comment>
<sequence length="535" mass="59270">MSSPSIVVLGLESAVIMGVRGVLFYTCRRYLLRSLYHDLQDLSSEGRVISPAELDADALELETLPTHSVSKAPISTSAANHGAASRNRIFHSFISRTLFALSFSESCTLFLLLMCQGLEIFHPKTRLMNWDISLSLLLMFIMVLIPLAYSLVLSYRSSPVSKTIQRPTITRIIISALPIGLFTYLLSFIPLPTVIASQSVGARILSRLVVVGIVILGLLSGFGSINTAWMFFPRFSRNEKSCPTEQQVTQAEQGLERIQRDLAERRSALRRREASQPKSESSWLGRMMPSFRGQDEMSSAMQEISGLEALEVQMARNLDAMKERRREVKFAGTLRGRLFMWGGRLFALYCVYRTIMSIVNLIMPTRSLSHTPPQDGRAPEMTSGTDFLTMALAHLTSLHPAIHLEPEDIAVVSRQISLGLVGLIILSSIRRVLSGVARALRVSSRNLGASLMLLMIAQLMGIYLLSTLIQLRTSFPPPPVRPDIEVDDGSLNLFSTLPEYQVFGSLFDGSFLVAAALTAVVLWFDERINGVGVDT</sequence>
<evidence type="ECO:0000313" key="10">
    <source>
        <dbReference type="Proteomes" id="UP000292702"/>
    </source>
</evidence>
<dbReference type="PANTHER" id="PTHR15948:SF0">
    <property type="entry name" value="GOLGI PH REGULATOR A-RELATED"/>
    <property type="match status" value="1"/>
</dbReference>
<dbReference type="EMBL" id="RWJN01000354">
    <property type="protein sequence ID" value="TCD62664.1"/>
    <property type="molecule type" value="Genomic_DNA"/>
</dbReference>
<keyword evidence="3 6" id="KW-1133">Transmembrane helix</keyword>
<proteinExistence type="predicted"/>
<evidence type="ECO:0008006" key="11">
    <source>
        <dbReference type="Google" id="ProtNLM"/>
    </source>
</evidence>
<dbReference type="Pfam" id="PF12537">
    <property type="entry name" value="GPHR_N"/>
    <property type="match status" value="1"/>
</dbReference>
<evidence type="ECO:0000256" key="6">
    <source>
        <dbReference type="SAM" id="Phobius"/>
    </source>
</evidence>
<keyword evidence="4 6" id="KW-0472">Membrane</keyword>
<protein>
    <recommendedName>
        <fullName evidence="11">Abscisic acid G-protein coupled receptor-like domain-containing protein</fullName>
    </recommendedName>
</protein>